<gene>
    <name evidence="3" type="ordered locus">Desku_2002</name>
</gene>
<feature type="transmembrane region" description="Helical" evidence="1">
    <location>
        <begin position="91"/>
        <end position="111"/>
    </location>
</feature>
<evidence type="ECO:0000259" key="2">
    <source>
        <dbReference type="Pfam" id="PF07670"/>
    </source>
</evidence>
<sequence>MHWVWDTAWRAVEVWARALPYTVLGVLLANLALELGLFQRLHPLFTPLLRRIGFTSDAGIALLVAFGSPPTAVAMLAGLYQEGRISRRETLLTAIGTWFPQTVYESVVYLAPVAIPFLGSVGLAYTAFFLANGLLVSGVAFIAAAFLLRPGSADSAPIPVTNRERPLREVFGRCLKRTVYVLRRMVLLALPVSIAAMLLVNAGWFKEMLGSLDNVPLPPAALTAIPVCLANPVAAYAMLGDLLQQGVLNPQLTLLTLMLANFVTSLRYILAHRLPYYVGLFGGRLGLEITSVGALLRLGWTGVFIVLLFIW</sequence>
<evidence type="ECO:0000313" key="3">
    <source>
        <dbReference type="EMBL" id="AEG15558.1"/>
    </source>
</evidence>
<evidence type="ECO:0000313" key="4">
    <source>
        <dbReference type="Proteomes" id="UP000009229"/>
    </source>
</evidence>
<feature type="domain" description="Nucleoside transporter/FeoB GTPase Gate" evidence="2">
    <location>
        <begin position="16"/>
        <end position="110"/>
    </location>
</feature>
<organism evidence="3 4">
    <name type="scientific">Desulfofundulus kuznetsovii (strain DSM 6115 / VKM B-1805 / 17)</name>
    <name type="common">Desulfotomaculum kuznetsovii</name>
    <dbReference type="NCBI Taxonomy" id="760568"/>
    <lineage>
        <taxon>Bacteria</taxon>
        <taxon>Bacillati</taxon>
        <taxon>Bacillota</taxon>
        <taxon>Clostridia</taxon>
        <taxon>Eubacteriales</taxon>
        <taxon>Peptococcaceae</taxon>
        <taxon>Desulfofundulus</taxon>
    </lineage>
</organism>
<keyword evidence="4" id="KW-1185">Reference proteome</keyword>
<evidence type="ECO:0000256" key="1">
    <source>
        <dbReference type="SAM" id="Phobius"/>
    </source>
</evidence>
<keyword evidence="1" id="KW-0472">Membrane</keyword>
<proteinExistence type="predicted"/>
<feature type="transmembrane region" description="Helical" evidence="1">
    <location>
        <begin position="289"/>
        <end position="310"/>
    </location>
</feature>
<dbReference type="PANTHER" id="PTHR38139:SF1">
    <property type="entry name" value="NUCLEOSIDE TRANSPORTER_FEOB GTPASE GATE DOMAIN-CONTAINING PROTEIN"/>
    <property type="match status" value="1"/>
</dbReference>
<dbReference type="EMBL" id="CP002770">
    <property type="protein sequence ID" value="AEG15558.1"/>
    <property type="molecule type" value="Genomic_DNA"/>
</dbReference>
<feature type="transmembrane region" description="Helical" evidence="1">
    <location>
        <begin position="123"/>
        <end position="148"/>
    </location>
</feature>
<feature type="transmembrane region" description="Helical" evidence="1">
    <location>
        <begin position="217"/>
        <end position="239"/>
    </location>
</feature>
<feature type="transmembrane region" description="Helical" evidence="1">
    <location>
        <begin position="18"/>
        <end position="38"/>
    </location>
</feature>
<dbReference type="InterPro" id="IPR011642">
    <property type="entry name" value="Gate_dom"/>
</dbReference>
<dbReference type="Proteomes" id="UP000009229">
    <property type="component" value="Chromosome"/>
</dbReference>
<dbReference type="KEGG" id="dku:Desku_2002"/>
<accession>A0AAU8PBX0</accession>
<feature type="transmembrane region" description="Helical" evidence="1">
    <location>
        <begin position="251"/>
        <end position="269"/>
    </location>
</feature>
<protein>
    <submittedName>
        <fullName evidence="3">Nucleoside recognition domain protein</fullName>
    </submittedName>
</protein>
<feature type="transmembrane region" description="Helical" evidence="1">
    <location>
        <begin position="185"/>
        <end position="205"/>
    </location>
</feature>
<keyword evidence="1" id="KW-0812">Transmembrane</keyword>
<name>A0AAU8PBX0_DESK7</name>
<dbReference type="InterPro" id="IPR038880">
    <property type="entry name" value="MJ0871-like"/>
</dbReference>
<reference evidence="4" key="1">
    <citation type="submission" date="2011-05" db="EMBL/GenBank/DDBJ databases">
        <title>Complete sequence of Desulfotomaculum kuznetsovii DSM 6115.</title>
        <authorList>
            <person name="Lucas S."/>
            <person name="Han J."/>
            <person name="Lapidus A."/>
            <person name="Cheng J.-F."/>
            <person name="Goodwin L."/>
            <person name="Pitluck S."/>
            <person name="Peters L."/>
            <person name="Mikhailova N."/>
            <person name="Lu M."/>
            <person name="Saunders E."/>
            <person name="Han C."/>
            <person name="Tapia R."/>
            <person name="Land M."/>
            <person name="Hauser L."/>
            <person name="Kyrpides N."/>
            <person name="Ivanova N."/>
            <person name="Pagani I."/>
            <person name="Nazina T."/>
            <person name="Ivanova A."/>
            <person name="Parshina S."/>
            <person name="Kuever J."/>
            <person name="Muyzer G."/>
            <person name="Plugge C."/>
            <person name="Stams A."/>
            <person name="Woyke T."/>
        </authorList>
    </citation>
    <scope>NUCLEOTIDE SEQUENCE [LARGE SCALE GENOMIC DNA]</scope>
    <source>
        <strain evidence="4">DSM 6115 / VKM B-1805 / 17</strain>
    </source>
</reference>
<dbReference type="AlphaFoldDB" id="A0AAU8PBX0"/>
<dbReference type="Pfam" id="PF07670">
    <property type="entry name" value="Gate"/>
    <property type="match status" value="1"/>
</dbReference>
<feature type="transmembrane region" description="Helical" evidence="1">
    <location>
        <begin position="58"/>
        <end position="79"/>
    </location>
</feature>
<keyword evidence="1" id="KW-1133">Transmembrane helix</keyword>
<dbReference type="PANTHER" id="PTHR38139">
    <property type="entry name" value="GATE DOMAIN-CONTAINING PROTEIN"/>
    <property type="match status" value="1"/>
</dbReference>
<dbReference type="RefSeq" id="WP_013823072.1">
    <property type="nucleotide sequence ID" value="NC_015573.1"/>
</dbReference>